<dbReference type="OrthoDB" id="9782387at2"/>
<dbReference type="SUPFAM" id="SSF102114">
    <property type="entry name" value="Radical SAM enzymes"/>
    <property type="match status" value="1"/>
</dbReference>
<dbReference type="Gene3D" id="3.20.20.70">
    <property type="entry name" value="Aldolase class I"/>
    <property type="match status" value="1"/>
</dbReference>
<dbReference type="KEGG" id="zdf:AN401_10950"/>
<proteinExistence type="predicted"/>
<dbReference type="Pfam" id="PF13353">
    <property type="entry name" value="Fer4_12"/>
    <property type="match status" value="1"/>
</dbReference>
<gene>
    <name evidence="1" type="ORF">AN401_10950</name>
</gene>
<dbReference type="Proteomes" id="UP000217763">
    <property type="component" value="Chromosome"/>
</dbReference>
<name>A0A231MYN6_9GAMM</name>
<keyword evidence="2" id="KW-1185">Reference proteome</keyword>
<evidence type="ECO:0000313" key="2">
    <source>
        <dbReference type="Proteomes" id="UP000217763"/>
    </source>
</evidence>
<dbReference type="NCBIfam" id="TIGR02826">
    <property type="entry name" value="RNR_activ_nrdG3"/>
    <property type="match status" value="1"/>
</dbReference>
<protein>
    <submittedName>
        <fullName evidence="1">Ribonucleoside-triphosphate reductase activating protein</fullName>
    </submittedName>
</protein>
<dbReference type="AlphaFoldDB" id="A0A231MYN6"/>
<dbReference type="RefSeq" id="WP_094040252.1">
    <property type="nucleotide sequence ID" value="NZ_CP012621.1"/>
</dbReference>
<dbReference type="EMBL" id="CP012621">
    <property type="protein sequence ID" value="ATG74317.1"/>
    <property type="molecule type" value="Genomic_DNA"/>
</dbReference>
<organism evidence="1 2">
    <name type="scientific">Zobellella denitrificans</name>
    <dbReference type="NCBI Taxonomy" id="347534"/>
    <lineage>
        <taxon>Bacteria</taxon>
        <taxon>Pseudomonadati</taxon>
        <taxon>Pseudomonadota</taxon>
        <taxon>Gammaproteobacteria</taxon>
        <taxon>Aeromonadales</taxon>
        <taxon>Aeromonadaceae</taxon>
        <taxon>Zobellella</taxon>
    </lineage>
</organism>
<sequence>MLNAFEPRVVLQEVPGEVSLAWLVTGCPLACPGCHSRDSWDPQAGSPLTGERLQDWLERYRGLLTCVLFFGGEWDREALLALLRQVRRQGLKTCLYTGRERVGRSLLAELDYLKTGPWRADLGGLDSRDTNQRLICLSTGESLNHTFWRRS</sequence>
<evidence type="ECO:0000313" key="1">
    <source>
        <dbReference type="EMBL" id="ATG74317.1"/>
    </source>
</evidence>
<dbReference type="InterPro" id="IPR058240">
    <property type="entry name" value="rSAM_sf"/>
</dbReference>
<reference evidence="2" key="1">
    <citation type="submission" date="2015-09" db="EMBL/GenBank/DDBJ databases">
        <authorList>
            <person name="Shao Z."/>
            <person name="Wang L."/>
        </authorList>
    </citation>
    <scope>NUCLEOTIDE SEQUENCE [LARGE SCALE GENOMIC DNA]</scope>
    <source>
        <strain evidence="2">F13-1</strain>
    </source>
</reference>
<dbReference type="InterPro" id="IPR014191">
    <property type="entry name" value="Anaer_RNR_activator"/>
</dbReference>
<dbReference type="InterPro" id="IPR013785">
    <property type="entry name" value="Aldolase_TIM"/>
</dbReference>
<accession>A0A231MYN6</accession>